<proteinExistence type="predicted"/>
<feature type="compositionally biased region" description="Basic and acidic residues" evidence="1">
    <location>
        <begin position="21"/>
        <end position="32"/>
    </location>
</feature>
<keyword evidence="3" id="KW-1185">Reference proteome</keyword>
<gene>
    <name evidence="2" type="ORF">PACTADRAFT_47546</name>
</gene>
<dbReference type="AlphaFoldDB" id="A0A1E4U106"/>
<dbReference type="EMBL" id="KV454011">
    <property type="protein sequence ID" value="ODV97675.1"/>
    <property type="molecule type" value="Genomic_DNA"/>
</dbReference>
<feature type="region of interest" description="Disordered" evidence="1">
    <location>
        <begin position="70"/>
        <end position="127"/>
    </location>
</feature>
<reference evidence="3" key="1">
    <citation type="submission" date="2016-05" db="EMBL/GenBank/DDBJ databases">
        <title>Comparative genomics of biotechnologically important yeasts.</title>
        <authorList>
            <consortium name="DOE Joint Genome Institute"/>
            <person name="Riley R."/>
            <person name="Haridas S."/>
            <person name="Wolfe K.H."/>
            <person name="Lopes M.R."/>
            <person name="Hittinger C.T."/>
            <person name="Goker M."/>
            <person name="Salamov A."/>
            <person name="Wisecaver J."/>
            <person name="Long T.M."/>
            <person name="Aerts A.L."/>
            <person name="Barry K."/>
            <person name="Choi C."/>
            <person name="Clum A."/>
            <person name="Coughlan A.Y."/>
            <person name="Deshpande S."/>
            <person name="Douglass A.P."/>
            <person name="Hanson S.J."/>
            <person name="Klenk H.-P."/>
            <person name="Labutti K."/>
            <person name="Lapidus A."/>
            <person name="Lindquist E."/>
            <person name="Lipzen A."/>
            <person name="Meier-Kolthoff J.P."/>
            <person name="Ohm R.A."/>
            <person name="Otillar R.P."/>
            <person name="Pangilinan J."/>
            <person name="Peng Y."/>
            <person name="Rokas A."/>
            <person name="Rosa C.A."/>
            <person name="Scheuner C."/>
            <person name="Sibirny A.A."/>
            <person name="Slot J.C."/>
            <person name="Stielow J.B."/>
            <person name="Sun H."/>
            <person name="Kurtzman C.P."/>
            <person name="Blackwell M."/>
            <person name="Grigoriev I.V."/>
            <person name="Jeffries T.W."/>
        </authorList>
    </citation>
    <scope>NUCLEOTIDE SEQUENCE [LARGE SCALE GENOMIC DNA]</scope>
    <source>
        <strain evidence="3">NRRL Y-2460</strain>
    </source>
</reference>
<name>A0A1E4U106_PACTA</name>
<feature type="compositionally biased region" description="Polar residues" evidence="1">
    <location>
        <begin position="9"/>
        <end position="18"/>
    </location>
</feature>
<feature type="compositionally biased region" description="Polar residues" evidence="1">
    <location>
        <begin position="117"/>
        <end position="127"/>
    </location>
</feature>
<dbReference type="Proteomes" id="UP000094236">
    <property type="component" value="Unassembled WGS sequence"/>
</dbReference>
<sequence>MVLPKLPRESSTSGSTASLVKEPHLVDHKEDVSSSVSTDFISASETASNDDIANKLSTEPEFVDVGASLTENKMEDFDDSEFKKEEECSSMTEVDVSESEDDLPNEDILEEEDYEVLSSSEYTGSDS</sequence>
<evidence type="ECO:0000313" key="3">
    <source>
        <dbReference type="Proteomes" id="UP000094236"/>
    </source>
</evidence>
<protein>
    <submittedName>
        <fullName evidence="2">Uncharacterized protein</fullName>
    </submittedName>
</protein>
<feature type="region of interest" description="Disordered" evidence="1">
    <location>
        <begin position="1"/>
        <end position="37"/>
    </location>
</feature>
<organism evidence="2 3">
    <name type="scientific">Pachysolen tannophilus NRRL Y-2460</name>
    <dbReference type="NCBI Taxonomy" id="669874"/>
    <lineage>
        <taxon>Eukaryota</taxon>
        <taxon>Fungi</taxon>
        <taxon>Dikarya</taxon>
        <taxon>Ascomycota</taxon>
        <taxon>Saccharomycotina</taxon>
        <taxon>Pichiomycetes</taxon>
        <taxon>Pachysolenaceae</taxon>
        <taxon>Pachysolen</taxon>
    </lineage>
</organism>
<accession>A0A1E4U106</accession>
<evidence type="ECO:0000256" key="1">
    <source>
        <dbReference type="SAM" id="MobiDB-lite"/>
    </source>
</evidence>
<feature type="compositionally biased region" description="Acidic residues" evidence="1">
    <location>
        <begin position="95"/>
        <end position="115"/>
    </location>
</feature>
<feature type="compositionally biased region" description="Basic and acidic residues" evidence="1">
    <location>
        <begin position="72"/>
        <end position="87"/>
    </location>
</feature>
<evidence type="ECO:0000313" key="2">
    <source>
        <dbReference type="EMBL" id="ODV97675.1"/>
    </source>
</evidence>